<gene>
    <name evidence="1" type="ORF">ELS17_09050</name>
</gene>
<proteinExistence type="predicted"/>
<dbReference type="EMBL" id="SHMR01000001">
    <property type="protein sequence ID" value="RZH69540.1"/>
    <property type="molecule type" value="Genomic_DNA"/>
</dbReference>
<reference evidence="1 2" key="1">
    <citation type="submission" date="2019-02" db="EMBL/GenBank/DDBJ databases">
        <title>Genome analysis provides insights into bioremediation potentialities and Haloocin production by Natrinema altunense strain 4.1R isolated from Chott Douz in Tunisian desert.</title>
        <authorList>
            <person name="Najjari A."/>
            <person name="Youssef N."/>
            <person name="Ben Dhia O."/>
            <person name="Ferjani R."/>
            <person name="El Hidri D."/>
            <person name="Ouzari H.I."/>
            <person name="Cherif A."/>
        </authorList>
    </citation>
    <scope>NUCLEOTIDE SEQUENCE [LARGE SCALE GENOMIC DNA]</scope>
    <source>
        <strain evidence="1 2">4.1R</strain>
    </source>
</reference>
<dbReference type="AlphaFoldDB" id="A0A482Y3T6"/>
<accession>A0A482Y3T6</accession>
<protein>
    <submittedName>
        <fullName evidence="1">Uncharacterized protein</fullName>
    </submittedName>
</protein>
<organism evidence="1 2">
    <name type="scientific">Natrinema altunense</name>
    <dbReference type="NCBI Taxonomy" id="222984"/>
    <lineage>
        <taxon>Archaea</taxon>
        <taxon>Methanobacteriati</taxon>
        <taxon>Methanobacteriota</taxon>
        <taxon>Stenosarchaea group</taxon>
        <taxon>Halobacteria</taxon>
        <taxon>Halobacteriales</taxon>
        <taxon>Natrialbaceae</taxon>
        <taxon>Natrinema</taxon>
    </lineage>
</organism>
<evidence type="ECO:0000313" key="1">
    <source>
        <dbReference type="EMBL" id="RZH69540.1"/>
    </source>
</evidence>
<dbReference type="Proteomes" id="UP000292704">
    <property type="component" value="Unassembled WGS sequence"/>
</dbReference>
<name>A0A482Y3T6_9EURY</name>
<evidence type="ECO:0000313" key="2">
    <source>
        <dbReference type="Proteomes" id="UP000292704"/>
    </source>
</evidence>
<comment type="caution">
    <text evidence="1">The sequence shown here is derived from an EMBL/GenBank/DDBJ whole genome shotgun (WGS) entry which is preliminary data.</text>
</comment>
<dbReference type="RefSeq" id="WP_130170355.1">
    <property type="nucleotide sequence ID" value="NZ_SHMR01000001.1"/>
</dbReference>
<sequence>MTAAGLLGALKNDAAEQQSATWDSYQHWPYNGEHSCVAHHVRFLSEGYDDQPNLVVESWFSNDIGVASVQNRMDVNYPRTDDIAGGNAETNATATAIGRGRPAVGDRVDVPNGRSMEVEHVRSDRRKSTDMKVQTPDEEEFKKQYPAIYEEKGTPSRTVVFPSRAETIVTTGQYVD</sequence>